<dbReference type="EMBL" id="JAFEUC010000012">
    <property type="protein sequence ID" value="MBM7079117.1"/>
    <property type="molecule type" value="Genomic_DNA"/>
</dbReference>
<protein>
    <submittedName>
        <fullName evidence="1">Phosphoadenosine phosphosulfate reductase</fullName>
    </submittedName>
</protein>
<evidence type="ECO:0000313" key="2">
    <source>
        <dbReference type="Proteomes" id="UP001518872"/>
    </source>
</evidence>
<evidence type="ECO:0000313" key="1">
    <source>
        <dbReference type="EMBL" id="MBM7079117.1"/>
    </source>
</evidence>
<keyword evidence="2" id="KW-1185">Reference proteome</keyword>
<dbReference type="InterPro" id="IPR014729">
    <property type="entry name" value="Rossmann-like_a/b/a_fold"/>
</dbReference>
<accession>A0ABS2IXR0</accession>
<sequence>MRVFSYGGGVQSTAALVLAATGRIDFPVFLFANVGNDSEDPATLVYLEQYAKPYAALHGIQLDELDRVRRDGTTETLYGRLTREGSRSLPIPVRMSNGAPGTRSCTADFKIKVIGRWLKAHGASADKPATVGVGISLDEIERVNNRRSEPYERTVYPLLDHAPPLRRHDCARIITAAGLPVPPKSACWFCPFRRPATWAETRRDRPELFRRACDLENLLNARRTALGKDPVWLTRFNRPLALAVTAAQDMLPGFDPADDALCDNGACFT</sequence>
<proteinExistence type="predicted"/>
<reference evidence="1 2" key="1">
    <citation type="submission" date="2021-02" db="EMBL/GenBank/DDBJ databases">
        <authorList>
            <person name="Ra J.-S."/>
        </authorList>
    </citation>
    <scope>NUCLEOTIDE SEQUENCE [LARGE SCALE GENOMIC DNA]</scope>
    <source>
        <strain evidence="1 2">MMS20-R1-14</strain>
    </source>
</reference>
<comment type="caution">
    <text evidence="1">The sequence shown here is derived from an EMBL/GenBank/DDBJ whole genome shotgun (WGS) entry which is preliminary data.</text>
</comment>
<name>A0ABS2IXR0_9ACTN</name>
<dbReference type="Proteomes" id="UP001518872">
    <property type="component" value="Unassembled WGS sequence"/>
</dbReference>
<dbReference type="SUPFAM" id="SSF52402">
    <property type="entry name" value="Adenine nucleotide alpha hydrolases-like"/>
    <property type="match status" value="1"/>
</dbReference>
<dbReference type="Gene3D" id="3.40.50.620">
    <property type="entry name" value="HUPs"/>
    <property type="match status" value="1"/>
</dbReference>
<gene>
    <name evidence="1" type="ORF">JQX11_22600</name>
</gene>
<organism evidence="1 2">
    <name type="scientific">Micromonospora humida</name>
    <dbReference type="NCBI Taxonomy" id="2809018"/>
    <lineage>
        <taxon>Bacteria</taxon>
        <taxon>Bacillati</taxon>
        <taxon>Actinomycetota</taxon>
        <taxon>Actinomycetes</taxon>
        <taxon>Micromonosporales</taxon>
        <taxon>Micromonosporaceae</taxon>
        <taxon>Micromonospora</taxon>
    </lineage>
</organism>
<dbReference type="RefSeq" id="WP_204926988.1">
    <property type="nucleotide sequence ID" value="NZ_JAFEUC010000012.1"/>
</dbReference>